<comment type="caution">
    <text evidence="2">The sequence shown here is derived from an EMBL/GenBank/DDBJ whole genome shotgun (WGS) entry which is preliminary data.</text>
</comment>
<dbReference type="EMBL" id="JAOPKA010000004">
    <property type="protein sequence ID" value="MCU4741512.1"/>
    <property type="molecule type" value="Genomic_DNA"/>
</dbReference>
<dbReference type="RefSeq" id="WP_338003349.1">
    <property type="nucleotide sequence ID" value="NZ_JAOPKA010000004.1"/>
</dbReference>
<keyword evidence="1" id="KW-0812">Transmembrane</keyword>
<evidence type="ECO:0008006" key="4">
    <source>
        <dbReference type="Google" id="ProtNLM"/>
    </source>
</evidence>
<proteinExistence type="predicted"/>
<accession>A0AAP2YYN1</accession>
<feature type="transmembrane region" description="Helical" evidence="1">
    <location>
        <begin position="47"/>
        <end position="70"/>
    </location>
</feature>
<keyword evidence="1" id="KW-1133">Transmembrane helix</keyword>
<keyword evidence="1" id="KW-0472">Membrane</keyword>
<gene>
    <name evidence="2" type="ORF">OB960_08865</name>
</gene>
<evidence type="ECO:0000313" key="3">
    <source>
        <dbReference type="Proteomes" id="UP001321018"/>
    </source>
</evidence>
<name>A0AAP2YYN1_9EURY</name>
<organism evidence="2 3">
    <name type="scientific">Natronoglomus mannanivorans</name>
    <dbReference type="NCBI Taxonomy" id="2979990"/>
    <lineage>
        <taxon>Archaea</taxon>
        <taxon>Methanobacteriati</taxon>
        <taxon>Methanobacteriota</taxon>
        <taxon>Stenosarchaea group</taxon>
        <taxon>Halobacteria</taxon>
        <taxon>Halobacteriales</taxon>
        <taxon>Natrialbaceae</taxon>
        <taxon>Natronoglomus</taxon>
    </lineage>
</organism>
<feature type="transmembrane region" description="Helical" evidence="1">
    <location>
        <begin position="20"/>
        <end position="40"/>
    </location>
</feature>
<protein>
    <recommendedName>
        <fullName evidence="4">Transmembrane protein</fullName>
    </recommendedName>
</protein>
<evidence type="ECO:0000256" key="1">
    <source>
        <dbReference type="SAM" id="Phobius"/>
    </source>
</evidence>
<sequence length="77" mass="8294">MSVGNGEFRLEDMSPVTLTFVIALVSAGVLVFGMFVVWTVHFVPGVIVFALGALGVLGSPLLGLFVWWAYQKYDIGS</sequence>
<dbReference type="Proteomes" id="UP001321018">
    <property type="component" value="Unassembled WGS sequence"/>
</dbReference>
<evidence type="ECO:0000313" key="2">
    <source>
        <dbReference type="EMBL" id="MCU4741512.1"/>
    </source>
</evidence>
<dbReference type="AlphaFoldDB" id="A0AAP2YYN1"/>
<reference evidence="2" key="1">
    <citation type="submission" date="2022-09" db="EMBL/GenBank/DDBJ databases">
        <title>Enrichment on poylsaccharides allowed isolation of novel metabolic and taxonomic groups of Haloarchaea.</title>
        <authorList>
            <person name="Sorokin D.Y."/>
            <person name="Elcheninov A.G."/>
            <person name="Khizhniak T.V."/>
            <person name="Kolganova T.V."/>
            <person name="Kublanov I.V."/>
        </authorList>
    </citation>
    <scope>NUCLEOTIDE SEQUENCE</scope>
    <source>
        <strain evidence="2">AArc-xg1-1</strain>
    </source>
</reference>